<evidence type="ECO:0000313" key="10">
    <source>
        <dbReference type="Proteomes" id="UP001251528"/>
    </source>
</evidence>
<comment type="similarity">
    <text evidence="2">Belongs to the cytochrome P450 family.</text>
</comment>
<dbReference type="InterPro" id="IPR036396">
    <property type="entry name" value="Cyt_P450_sf"/>
</dbReference>
<evidence type="ECO:0008006" key="11">
    <source>
        <dbReference type="Google" id="ProtNLM"/>
    </source>
</evidence>
<dbReference type="EMBL" id="JASWJB010000096">
    <property type="protein sequence ID" value="KAK2598889.1"/>
    <property type="molecule type" value="Genomic_DNA"/>
</dbReference>
<comment type="cofactor">
    <cofactor evidence="1 7">
        <name>heme</name>
        <dbReference type="ChEBI" id="CHEBI:30413"/>
    </cofactor>
</comment>
<evidence type="ECO:0000256" key="4">
    <source>
        <dbReference type="ARBA" id="ARBA00022723"/>
    </source>
</evidence>
<dbReference type="InterPro" id="IPR050121">
    <property type="entry name" value="Cytochrome_P450_monoxygenase"/>
</dbReference>
<evidence type="ECO:0000256" key="8">
    <source>
        <dbReference type="SAM" id="Phobius"/>
    </source>
</evidence>
<protein>
    <recommendedName>
        <fullName evidence="11">Cytochrome P450</fullName>
    </recommendedName>
</protein>
<feature type="transmembrane region" description="Helical" evidence="8">
    <location>
        <begin position="6"/>
        <end position="24"/>
    </location>
</feature>
<dbReference type="PANTHER" id="PTHR24305">
    <property type="entry name" value="CYTOCHROME P450"/>
    <property type="match status" value="1"/>
</dbReference>
<evidence type="ECO:0000256" key="2">
    <source>
        <dbReference type="ARBA" id="ARBA00010617"/>
    </source>
</evidence>
<keyword evidence="3 7" id="KW-0349">Heme</keyword>
<evidence type="ECO:0000256" key="5">
    <source>
        <dbReference type="ARBA" id="ARBA00023004"/>
    </source>
</evidence>
<dbReference type="InterPro" id="IPR002403">
    <property type="entry name" value="Cyt_P450_E_grp-IV"/>
</dbReference>
<dbReference type="Proteomes" id="UP001251528">
    <property type="component" value="Unassembled WGS sequence"/>
</dbReference>
<keyword evidence="4 7" id="KW-0479">Metal-binding</keyword>
<evidence type="ECO:0000256" key="3">
    <source>
        <dbReference type="ARBA" id="ARBA00022617"/>
    </source>
</evidence>
<dbReference type="SUPFAM" id="SSF48264">
    <property type="entry name" value="Cytochrome P450"/>
    <property type="match status" value="1"/>
</dbReference>
<dbReference type="InterPro" id="IPR001128">
    <property type="entry name" value="Cyt_P450"/>
</dbReference>
<name>A0AAJ0CS15_9HYPO</name>
<proteinExistence type="inferred from homology"/>
<dbReference type="PRINTS" id="PR00465">
    <property type="entry name" value="EP450IV"/>
</dbReference>
<reference evidence="9" key="1">
    <citation type="submission" date="2023-06" db="EMBL/GenBank/DDBJ databases">
        <title>Conoideocrella luteorostrata (Hypocreales: Clavicipitaceae), a potential biocontrol fungus for elongate hemlock scale in United States Christmas tree production areas.</title>
        <authorList>
            <person name="Barrett H."/>
            <person name="Lovett B."/>
            <person name="Macias A.M."/>
            <person name="Stajich J.E."/>
            <person name="Kasson M.T."/>
        </authorList>
    </citation>
    <scope>NUCLEOTIDE SEQUENCE</scope>
    <source>
        <strain evidence="9">ARSEF 14590</strain>
    </source>
</reference>
<sequence>MPLHTTLPAIISSALVVCLFSFLWRLGTIRRRFRGLPIPPHSFLFGHIRLLFGVIKQLPGSPPLGTALSLIQSKYELPDVFYMDLWPFVPEPFLVTSNLSVADRFLNDYTRHPGVLGLALQPLVGGERGLVSSNLPEWHDSRAAIRGAFSVTNVQRFLPDIAQYSMHLRAELLQRAKTDRRFPLIDLVEKWGADLTFRFLVGEDTAVQNGGWGVQTNADVQAIIAQVDSPVSWNPWTRRQRKEARARFQVRVRNRIREALDSALERREPAAHNKFMPVLDLLVAKYVEDFPESTEWQDDLVAQHLDTVMTMFLAADVSSMYVFYHITQDTTVAATLRKEHNNVFPGDAQAALEEIRKNPSKIKQLHYTTAVIKESMRLRPPGLSGTTAPKGHVLRHNGIDHDLGGKMLMVNAARLQTNETYISSPLTFDPSRWLPNPDADLANTWRPFQRGQHSCMGENMMMPGLVIALLMTVRDIDIALAYDDDDARLSPEFGGAAYMDGMFAAKPAKGLPATVKALTR</sequence>
<evidence type="ECO:0000256" key="6">
    <source>
        <dbReference type="ARBA" id="ARBA00023033"/>
    </source>
</evidence>
<dbReference type="GO" id="GO:0016705">
    <property type="term" value="F:oxidoreductase activity, acting on paired donors, with incorporation or reduction of molecular oxygen"/>
    <property type="evidence" value="ECO:0007669"/>
    <property type="project" value="InterPro"/>
</dbReference>
<organism evidence="9 10">
    <name type="scientific">Conoideocrella luteorostrata</name>
    <dbReference type="NCBI Taxonomy" id="1105319"/>
    <lineage>
        <taxon>Eukaryota</taxon>
        <taxon>Fungi</taxon>
        <taxon>Dikarya</taxon>
        <taxon>Ascomycota</taxon>
        <taxon>Pezizomycotina</taxon>
        <taxon>Sordariomycetes</taxon>
        <taxon>Hypocreomycetidae</taxon>
        <taxon>Hypocreales</taxon>
        <taxon>Clavicipitaceae</taxon>
        <taxon>Conoideocrella</taxon>
    </lineage>
</organism>
<gene>
    <name evidence="9" type="ORF">QQS21_005631</name>
</gene>
<evidence type="ECO:0000256" key="7">
    <source>
        <dbReference type="PIRSR" id="PIRSR602403-1"/>
    </source>
</evidence>
<evidence type="ECO:0000256" key="1">
    <source>
        <dbReference type="ARBA" id="ARBA00001971"/>
    </source>
</evidence>
<feature type="binding site" description="axial binding residue" evidence="7">
    <location>
        <position position="455"/>
    </location>
    <ligand>
        <name>heme</name>
        <dbReference type="ChEBI" id="CHEBI:30413"/>
    </ligand>
    <ligandPart>
        <name>Fe</name>
        <dbReference type="ChEBI" id="CHEBI:18248"/>
    </ligandPart>
</feature>
<keyword evidence="6" id="KW-0560">Oxidoreductase</keyword>
<dbReference type="GO" id="GO:0020037">
    <property type="term" value="F:heme binding"/>
    <property type="evidence" value="ECO:0007669"/>
    <property type="project" value="InterPro"/>
</dbReference>
<accession>A0AAJ0CS15</accession>
<dbReference type="PANTHER" id="PTHR24305:SF166">
    <property type="entry name" value="CYTOCHROME P450 12A4, MITOCHONDRIAL-RELATED"/>
    <property type="match status" value="1"/>
</dbReference>
<keyword evidence="10" id="KW-1185">Reference proteome</keyword>
<keyword evidence="8" id="KW-0812">Transmembrane</keyword>
<keyword evidence="5 7" id="KW-0408">Iron</keyword>
<dbReference type="GO" id="GO:0005506">
    <property type="term" value="F:iron ion binding"/>
    <property type="evidence" value="ECO:0007669"/>
    <property type="project" value="InterPro"/>
</dbReference>
<comment type="caution">
    <text evidence="9">The sequence shown here is derived from an EMBL/GenBank/DDBJ whole genome shotgun (WGS) entry which is preliminary data.</text>
</comment>
<dbReference type="Gene3D" id="1.10.630.10">
    <property type="entry name" value="Cytochrome P450"/>
    <property type="match status" value="1"/>
</dbReference>
<keyword evidence="6" id="KW-0503">Monooxygenase</keyword>
<dbReference type="AlphaFoldDB" id="A0AAJ0CS15"/>
<dbReference type="GO" id="GO:0004497">
    <property type="term" value="F:monooxygenase activity"/>
    <property type="evidence" value="ECO:0007669"/>
    <property type="project" value="UniProtKB-KW"/>
</dbReference>
<keyword evidence="8" id="KW-1133">Transmembrane helix</keyword>
<keyword evidence="8" id="KW-0472">Membrane</keyword>
<evidence type="ECO:0000313" key="9">
    <source>
        <dbReference type="EMBL" id="KAK2598889.1"/>
    </source>
</evidence>
<dbReference type="Pfam" id="PF00067">
    <property type="entry name" value="p450"/>
    <property type="match status" value="1"/>
</dbReference>